<comment type="similarity">
    <text evidence="7">Belongs to the peptidase M24B family.</text>
</comment>
<evidence type="ECO:0000313" key="9">
    <source>
        <dbReference type="EMBL" id="KAJ4947457.1"/>
    </source>
</evidence>
<evidence type="ECO:0000256" key="2">
    <source>
        <dbReference type="ARBA" id="ARBA00022670"/>
    </source>
</evidence>
<dbReference type="Proteomes" id="UP001219934">
    <property type="component" value="Unassembled WGS sequence"/>
</dbReference>
<dbReference type="InterPro" id="IPR000994">
    <property type="entry name" value="Pept_M24"/>
</dbReference>
<evidence type="ECO:0000256" key="5">
    <source>
        <dbReference type="ARBA" id="ARBA00023049"/>
    </source>
</evidence>
<comment type="caution">
    <text evidence="9">The sequence shown here is derived from an EMBL/GenBank/DDBJ whole genome shotgun (WGS) entry which is preliminary data.</text>
</comment>
<evidence type="ECO:0000256" key="6">
    <source>
        <dbReference type="ARBA" id="ARBA00023211"/>
    </source>
</evidence>
<keyword evidence="3 7" id="KW-0479">Metal-binding</keyword>
<dbReference type="GO" id="GO:0008237">
    <property type="term" value="F:metallopeptidase activity"/>
    <property type="evidence" value="ECO:0007669"/>
    <property type="project" value="UniProtKB-KW"/>
</dbReference>
<feature type="domain" description="Peptidase M24" evidence="8">
    <location>
        <begin position="124"/>
        <end position="388"/>
    </location>
</feature>
<sequence length="424" mass="47342">MFITLVLYTDGMKVIIKVQRVNSATNYESTLLVNDDVAYFHEHSSQLRSQCQGFDRAIITQANTPVGSTIVYAGEKKTFKVTPEIFSTFIKGSEMINFQVNNTLLHPVIVECRLTKTDMELEVLRYTNKISSEAHKMIMKHVKPGMKEYEMESLFQHYCYTKGGMRHTSYTCICGTGNNSSILHYGHAGAPNEKTIVDGDMCLFDMGGEYYCYSSDITCSFPANGRFTSDQRNVYEAVLKSSRAVMAAIKPGVKWTEMHRLADRVHLEELLRLGLLSGSVDAMMEVHLGSVFMPHGLGHLLGIDVHDVGGYPEGTERVNEPGLKSLRMGRLVQERMVLTVEPGIYFINHLLDQALSNPKQSCFINGAVLQRFRGFGGVRIEDDIAVTADGIELLTCVPRTVEDIEAFMADSEKTFSPVVSSQKV</sequence>
<dbReference type="InterPro" id="IPR036005">
    <property type="entry name" value="Creatinase/aminopeptidase-like"/>
</dbReference>
<reference evidence="9" key="1">
    <citation type="submission" date="2022-11" db="EMBL/GenBank/DDBJ databases">
        <title>Chromosome-level genome of Pogonophryne albipinna.</title>
        <authorList>
            <person name="Jo E."/>
        </authorList>
    </citation>
    <scope>NUCLEOTIDE SEQUENCE</scope>
    <source>
        <strain evidence="9">SGF0006</strain>
        <tissue evidence="9">Muscle</tissue>
    </source>
</reference>
<organism evidence="9 10">
    <name type="scientific">Pogonophryne albipinna</name>
    <dbReference type="NCBI Taxonomy" id="1090488"/>
    <lineage>
        <taxon>Eukaryota</taxon>
        <taxon>Metazoa</taxon>
        <taxon>Chordata</taxon>
        <taxon>Craniata</taxon>
        <taxon>Vertebrata</taxon>
        <taxon>Euteleostomi</taxon>
        <taxon>Actinopterygii</taxon>
        <taxon>Neopterygii</taxon>
        <taxon>Teleostei</taxon>
        <taxon>Neoteleostei</taxon>
        <taxon>Acanthomorphata</taxon>
        <taxon>Eupercaria</taxon>
        <taxon>Perciformes</taxon>
        <taxon>Notothenioidei</taxon>
        <taxon>Pogonophryne</taxon>
    </lineage>
</organism>
<dbReference type="SUPFAM" id="SSF55920">
    <property type="entry name" value="Creatinase/aminopeptidase"/>
    <property type="match status" value="1"/>
</dbReference>
<evidence type="ECO:0000256" key="1">
    <source>
        <dbReference type="ARBA" id="ARBA00001936"/>
    </source>
</evidence>
<dbReference type="Pfam" id="PF00557">
    <property type="entry name" value="Peptidase_M24"/>
    <property type="match status" value="1"/>
</dbReference>
<evidence type="ECO:0000259" key="8">
    <source>
        <dbReference type="Pfam" id="PF00557"/>
    </source>
</evidence>
<evidence type="ECO:0000256" key="7">
    <source>
        <dbReference type="RuleBase" id="RU000590"/>
    </source>
</evidence>
<dbReference type="PROSITE" id="PS00491">
    <property type="entry name" value="PROLINE_PEPTIDASE"/>
    <property type="match status" value="1"/>
</dbReference>
<keyword evidence="4" id="KW-0378">Hydrolase</keyword>
<evidence type="ECO:0000256" key="3">
    <source>
        <dbReference type="ARBA" id="ARBA00022723"/>
    </source>
</evidence>
<keyword evidence="6" id="KW-0464">Manganese</keyword>
<dbReference type="EMBL" id="JAPTMU010000002">
    <property type="protein sequence ID" value="KAJ4947457.1"/>
    <property type="molecule type" value="Genomic_DNA"/>
</dbReference>
<evidence type="ECO:0000256" key="4">
    <source>
        <dbReference type="ARBA" id="ARBA00022801"/>
    </source>
</evidence>
<dbReference type="InterPro" id="IPR052433">
    <property type="entry name" value="X-Pro_dipept-like"/>
</dbReference>
<evidence type="ECO:0000313" key="10">
    <source>
        <dbReference type="Proteomes" id="UP001219934"/>
    </source>
</evidence>
<keyword evidence="2" id="KW-0645">Protease</keyword>
<dbReference type="PANTHER" id="PTHR48480:SF2">
    <property type="entry name" value="PEPTIDASE D"/>
    <property type="match status" value="1"/>
</dbReference>
<dbReference type="CDD" id="cd01087">
    <property type="entry name" value="Prolidase"/>
    <property type="match status" value="1"/>
</dbReference>
<dbReference type="InterPro" id="IPR001131">
    <property type="entry name" value="Peptidase_M24B_aminopep-P_CS"/>
</dbReference>
<proteinExistence type="inferred from homology"/>
<dbReference type="AlphaFoldDB" id="A0AAD6BSC8"/>
<comment type="cofactor">
    <cofactor evidence="1">
        <name>Mn(2+)</name>
        <dbReference type="ChEBI" id="CHEBI:29035"/>
    </cofactor>
</comment>
<dbReference type="GO" id="GO:0046872">
    <property type="term" value="F:metal ion binding"/>
    <property type="evidence" value="ECO:0007669"/>
    <property type="project" value="UniProtKB-KW"/>
</dbReference>
<protein>
    <recommendedName>
        <fullName evidence="8">Peptidase M24 domain-containing protein</fullName>
    </recommendedName>
</protein>
<keyword evidence="5" id="KW-0482">Metalloprotease</keyword>
<accession>A0AAD6BSC8</accession>
<keyword evidence="10" id="KW-1185">Reference proteome</keyword>
<gene>
    <name evidence="9" type="ORF">JOQ06_009492</name>
</gene>
<dbReference type="FunFam" id="3.90.230.10:FF:000002">
    <property type="entry name" value="Xaa-Pro aminopeptidase 3"/>
    <property type="match status" value="1"/>
</dbReference>
<dbReference type="GO" id="GO:0006508">
    <property type="term" value="P:proteolysis"/>
    <property type="evidence" value="ECO:0007669"/>
    <property type="project" value="UniProtKB-KW"/>
</dbReference>
<name>A0AAD6BSC8_9TELE</name>
<dbReference type="PANTHER" id="PTHR48480">
    <property type="match status" value="1"/>
</dbReference>
<dbReference type="Gene3D" id="3.90.230.10">
    <property type="entry name" value="Creatinase/methionine aminopeptidase superfamily"/>
    <property type="match status" value="1"/>
</dbReference>